<evidence type="ECO:0000256" key="1">
    <source>
        <dbReference type="ARBA" id="ARBA00023015"/>
    </source>
</evidence>
<dbReference type="Gene3D" id="2.60.120.10">
    <property type="entry name" value="Jelly Rolls"/>
    <property type="match status" value="1"/>
</dbReference>
<dbReference type="SMART" id="SM00342">
    <property type="entry name" value="HTH_ARAC"/>
    <property type="match status" value="1"/>
</dbReference>
<dbReference type="SUPFAM" id="SSF46689">
    <property type="entry name" value="Homeodomain-like"/>
    <property type="match status" value="2"/>
</dbReference>
<name>A0ABW5SJB8_9BACL</name>
<reference evidence="6" key="1">
    <citation type="journal article" date="2019" name="Int. J. Syst. Evol. Microbiol.">
        <title>The Global Catalogue of Microorganisms (GCM) 10K type strain sequencing project: providing services to taxonomists for standard genome sequencing and annotation.</title>
        <authorList>
            <consortium name="The Broad Institute Genomics Platform"/>
            <consortium name="The Broad Institute Genome Sequencing Center for Infectious Disease"/>
            <person name="Wu L."/>
            <person name="Ma J."/>
        </authorList>
    </citation>
    <scope>NUCLEOTIDE SEQUENCE [LARGE SCALE GENOMIC DNA]</scope>
    <source>
        <strain evidence="6">KCTC 33849</strain>
    </source>
</reference>
<dbReference type="SUPFAM" id="SSF51215">
    <property type="entry name" value="Regulatory protein AraC"/>
    <property type="match status" value="1"/>
</dbReference>
<dbReference type="Proteomes" id="UP001597540">
    <property type="component" value="Unassembled WGS sequence"/>
</dbReference>
<comment type="caution">
    <text evidence="5">The sequence shown here is derived from an EMBL/GenBank/DDBJ whole genome shotgun (WGS) entry which is preliminary data.</text>
</comment>
<sequence length="293" mass="34221">MLRNAALREPMDMPDPHFPIKLHHCEYREKGQTLFPPHFHEHMEILYFVHGEAEIECNSQVTHAKAGDLIILNSNDLHYGINLSGDLLYNALIADFSLLQSPSPDAVETKFITPMTQNNVIFKNHITDDEELRGAFELIKHEFCNRELGYELAIKSSMYRMLTILFRKYVAEYMPLSVFNSRTKNLTRFAPVFKYIEEHYLEELSVEQLARMTNLSRFHFSRLFSELTNKTVTDYINQFRINKSEYLLRNTEMTISEVALAAGYNDISYFSRTFKKYKHVPPSSIRGSVKTNE</sequence>
<keyword evidence="2" id="KW-0238">DNA-binding</keyword>
<dbReference type="InterPro" id="IPR020449">
    <property type="entry name" value="Tscrpt_reg_AraC-type_HTH"/>
</dbReference>
<gene>
    <name evidence="5" type="ORF">ACFSVM_02135</name>
</gene>
<dbReference type="PRINTS" id="PR00032">
    <property type="entry name" value="HTHARAC"/>
</dbReference>
<dbReference type="PANTHER" id="PTHR43280:SF28">
    <property type="entry name" value="HTH-TYPE TRANSCRIPTIONAL ACTIVATOR RHAS"/>
    <property type="match status" value="1"/>
</dbReference>
<dbReference type="InterPro" id="IPR009057">
    <property type="entry name" value="Homeodomain-like_sf"/>
</dbReference>
<protein>
    <submittedName>
        <fullName evidence="5">Helix-turn-helix domain-containing protein</fullName>
    </submittedName>
</protein>
<dbReference type="InterPro" id="IPR037923">
    <property type="entry name" value="HTH-like"/>
</dbReference>
<proteinExistence type="predicted"/>
<evidence type="ECO:0000259" key="4">
    <source>
        <dbReference type="PROSITE" id="PS01124"/>
    </source>
</evidence>
<dbReference type="EMBL" id="JBHUMJ010000002">
    <property type="protein sequence ID" value="MFD2699257.1"/>
    <property type="molecule type" value="Genomic_DNA"/>
</dbReference>
<keyword evidence="3" id="KW-0804">Transcription</keyword>
<dbReference type="Pfam" id="PF12833">
    <property type="entry name" value="HTH_18"/>
    <property type="match status" value="1"/>
</dbReference>
<dbReference type="CDD" id="cd02208">
    <property type="entry name" value="cupin_RmlC-like"/>
    <property type="match status" value="1"/>
</dbReference>
<keyword evidence="6" id="KW-1185">Reference proteome</keyword>
<keyword evidence="1" id="KW-0805">Transcription regulation</keyword>
<dbReference type="InterPro" id="IPR014710">
    <property type="entry name" value="RmlC-like_jellyroll"/>
</dbReference>
<evidence type="ECO:0000256" key="2">
    <source>
        <dbReference type="ARBA" id="ARBA00023125"/>
    </source>
</evidence>
<dbReference type="PROSITE" id="PS01124">
    <property type="entry name" value="HTH_ARAC_FAMILY_2"/>
    <property type="match status" value="1"/>
</dbReference>
<dbReference type="Gene3D" id="1.10.10.60">
    <property type="entry name" value="Homeodomain-like"/>
    <property type="match status" value="2"/>
</dbReference>
<evidence type="ECO:0000313" key="6">
    <source>
        <dbReference type="Proteomes" id="UP001597540"/>
    </source>
</evidence>
<dbReference type="Pfam" id="PF02311">
    <property type="entry name" value="AraC_binding"/>
    <property type="match status" value="1"/>
</dbReference>
<organism evidence="5 6">
    <name type="scientific">Paenibacillus shunpengii</name>
    <dbReference type="NCBI Taxonomy" id="2054424"/>
    <lineage>
        <taxon>Bacteria</taxon>
        <taxon>Bacillati</taxon>
        <taxon>Bacillota</taxon>
        <taxon>Bacilli</taxon>
        <taxon>Bacillales</taxon>
        <taxon>Paenibacillaceae</taxon>
        <taxon>Paenibacillus</taxon>
    </lineage>
</organism>
<dbReference type="PANTHER" id="PTHR43280">
    <property type="entry name" value="ARAC-FAMILY TRANSCRIPTIONAL REGULATOR"/>
    <property type="match status" value="1"/>
</dbReference>
<dbReference type="RefSeq" id="WP_076312126.1">
    <property type="nucleotide sequence ID" value="NZ_JBHUMJ010000002.1"/>
</dbReference>
<accession>A0ABW5SJB8</accession>
<dbReference type="InterPro" id="IPR003313">
    <property type="entry name" value="AraC-bd"/>
</dbReference>
<evidence type="ECO:0000256" key="3">
    <source>
        <dbReference type="ARBA" id="ARBA00023163"/>
    </source>
</evidence>
<dbReference type="InterPro" id="IPR018060">
    <property type="entry name" value="HTH_AraC"/>
</dbReference>
<feature type="domain" description="HTH araC/xylS-type" evidence="4">
    <location>
        <begin position="190"/>
        <end position="288"/>
    </location>
</feature>
<evidence type="ECO:0000313" key="5">
    <source>
        <dbReference type="EMBL" id="MFD2699257.1"/>
    </source>
</evidence>